<dbReference type="Proteomes" id="UP001596513">
    <property type="component" value="Unassembled WGS sequence"/>
</dbReference>
<dbReference type="SUPFAM" id="SSF55785">
    <property type="entry name" value="PYP-like sensor domain (PAS domain)"/>
    <property type="match status" value="1"/>
</dbReference>
<dbReference type="InterPro" id="IPR005467">
    <property type="entry name" value="His_kinase_dom"/>
</dbReference>
<dbReference type="CDD" id="cd00130">
    <property type="entry name" value="PAS"/>
    <property type="match status" value="1"/>
</dbReference>
<keyword evidence="3" id="KW-0808">Transferase</keyword>
<dbReference type="InterPro" id="IPR036890">
    <property type="entry name" value="HATPase_C_sf"/>
</dbReference>
<dbReference type="NCBIfam" id="TIGR00229">
    <property type="entry name" value="sensory_box"/>
    <property type="match status" value="1"/>
</dbReference>
<dbReference type="InterPro" id="IPR035965">
    <property type="entry name" value="PAS-like_dom_sf"/>
</dbReference>
<keyword evidence="10" id="KW-1185">Reference proteome</keyword>
<dbReference type="Gene3D" id="3.30.565.10">
    <property type="entry name" value="Histidine kinase-like ATPase, C-terminal domain"/>
    <property type="match status" value="1"/>
</dbReference>
<reference evidence="10" key="1">
    <citation type="journal article" date="2019" name="Int. J. Syst. Evol. Microbiol.">
        <title>The Global Catalogue of Microorganisms (GCM) 10K type strain sequencing project: providing services to taxonomists for standard genome sequencing and annotation.</title>
        <authorList>
            <consortium name="The Broad Institute Genomics Platform"/>
            <consortium name="The Broad Institute Genome Sequencing Center for Infectious Disease"/>
            <person name="Wu L."/>
            <person name="Ma J."/>
        </authorList>
    </citation>
    <scope>NUCLEOTIDE SEQUENCE [LARGE SCALE GENOMIC DNA]</scope>
    <source>
        <strain evidence="10">JCM 19635</strain>
    </source>
</reference>
<evidence type="ECO:0000313" key="10">
    <source>
        <dbReference type="Proteomes" id="UP001596513"/>
    </source>
</evidence>
<protein>
    <recommendedName>
        <fullName evidence="2">histidine kinase</fullName>
        <ecNumber evidence="2">2.7.13.3</ecNumber>
    </recommendedName>
</protein>
<feature type="coiled-coil region" evidence="6">
    <location>
        <begin position="53"/>
        <end position="80"/>
    </location>
</feature>
<feature type="domain" description="PAS" evidence="8">
    <location>
        <begin position="73"/>
        <end position="143"/>
    </location>
</feature>
<proteinExistence type="predicted"/>
<dbReference type="CDD" id="cd16917">
    <property type="entry name" value="HATPase_UhpB-NarQ-NarX-like"/>
    <property type="match status" value="1"/>
</dbReference>
<dbReference type="PROSITE" id="PS50112">
    <property type="entry name" value="PAS"/>
    <property type="match status" value="1"/>
</dbReference>
<organism evidence="9 10">
    <name type="scientific">Hymenobacter humi</name>
    <dbReference type="NCBI Taxonomy" id="1411620"/>
    <lineage>
        <taxon>Bacteria</taxon>
        <taxon>Pseudomonadati</taxon>
        <taxon>Bacteroidota</taxon>
        <taxon>Cytophagia</taxon>
        <taxon>Cytophagales</taxon>
        <taxon>Hymenobacteraceae</taxon>
        <taxon>Hymenobacter</taxon>
    </lineage>
</organism>
<keyword evidence="5" id="KW-0902">Two-component regulatory system</keyword>
<dbReference type="InterPro" id="IPR013656">
    <property type="entry name" value="PAS_4"/>
</dbReference>
<dbReference type="Gene3D" id="3.30.450.20">
    <property type="entry name" value="PAS domain"/>
    <property type="match status" value="1"/>
</dbReference>
<dbReference type="SUPFAM" id="SSF55874">
    <property type="entry name" value="ATPase domain of HSP90 chaperone/DNA topoisomerase II/histidine kinase"/>
    <property type="match status" value="1"/>
</dbReference>
<dbReference type="EMBL" id="JBHTEK010000001">
    <property type="protein sequence ID" value="MFC7669797.1"/>
    <property type="molecule type" value="Genomic_DNA"/>
</dbReference>
<keyword evidence="4 9" id="KW-0418">Kinase</keyword>
<dbReference type="RefSeq" id="WP_380205276.1">
    <property type="nucleotide sequence ID" value="NZ_JBHTEK010000001.1"/>
</dbReference>
<evidence type="ECO:0000259" key="7">
    <source>
        <dbReference type="PROSITE" id="PS50109"/>
    </source>
</evidence>
<accession>A0ABW2U8E9</accession>
<dbReference type="EC" id="2.7.13.3" evidence="2"/>
<dbReference type="PANTHER" id="PTHR24421:SF10">
    <property type="entry name" value="NITRATE_NITRITE SENSOR PROTEIN NARQ"/>
    <property type="match status" value="1"/>
</dbReference>
<evidence type="ECO:0000256" key="5">
    <source>
        <dbReference type="ARBA" id="ARBA00023012"/>
    </source>
</evidence>
<dbReference type="PANTHER" id="PTHR24421">
    <property type="entry name" value="NITRATE/NITRITE SENSOR PROTEIN NARX-RELATED"/>
    <property type="match status" value="1"/>
</dbReference>
<evidence type="ECO:0000256" key="3">
    <source>
        <dbReference type="ARBA" id="ARBA00022679"/>
    </source>
</evidence>
<evidence type="ECO:0000259" key="8">
    <source>
        <dbReference type="PROSITE" id="PS50112"/>
    </source>
</evidence>
<dbReference type="Gene3D" id="1.20.5.1930">
    <property type="match status" value="1"/>
</dbReference>
<evidence type="ECO:0000256" key="1">
    <source>
        <dbReference type="ARBA" id="ARBA00000085"/>
    </source>
</evidence>
<name>A0ABW2U8E9_9BACT</name>
<dbReference type="InterPro" id="IPR003594">
    <property type="entry name" value="HATPase_dom"/>
</dbReference>
<dbReference type="PROSITE" id="PS50109">
    <property type="entry name" value="HIS_KIN"/>
    <property type="match status" value="1"/>
</dbReference>
<comment type="catalytic activity">
    <reaction evidence="1">
        <text>ATP + protein L-histidine = ADP + protein N-phospho-L-histidine.</text>
        <dbReference type="EC" id="2.7.13.3"/>
    </reaction>
</comment>
<feature type="domain" description="Histidine kinase" evidence="7">
    <location>
        <begin position="315"/>
        <end position="404"/>
    </location>
</feature>
<evidence type="ECO:0000256" key="2">
    <source>
        <dbReference type="ARBA" id="ARBA00012438"/>
    </source>
</evidence>
<dbReference type="Pfam" id="PF02518">
    <property type="entry name" value="HATPase_c"/>
    <property type="match status" value="1"/>
</dbReference>
<dbReference type="Pfam" id="PF08448">
    <property type="entry name" value="PAS_4"/>
    <property type="match status" value="1"/>
</dbReference>
<sequence length="404" mass="44731">MGRNVLEAVPSLRETMEKVLHGETVNFLAEFEVKGRTLAFQNYGFFDAEREQAVVLSVDMTEVQEQKKRLQAEKNFTQSLLENSVDGIVAIDREGLITAWNSQAAQFFGQPAAAVLGKPLFEVVPILDTDANHEVMSRVLAGEQVVLTGQPFKSRVGRYDVYHVPLRQDGNITGVLAMFRDVTERDQQAEEATQLRLRQQQEVLSAILSTQEVERKRIAEALHNGLGQLLYAAKLSLEGRAGAPASPRASLKLLHEAIRTTRTISFELTPGILEDFGLRIALEELSKRISPAGLPVHLHFAGLEKRLRPQVEIAVYRIVQELLNNIMKHAHATDVVVHVAREKGRLEVSVEDNGRGFEPDALTTLPLAGMGLSGVRNRVALLGGKLSIKSRLNKGTIISFEVKD</sequence>
<dbReference type="GO" id="GO:0016301">
    <property type="term" value="F:kinase activity"/>
    <property type="evidence" value="ECO:0007669"/>
    <property type="project" value="UniProtKB-KW"/>
</dbReference>
<comment type="caution">
    <text evidence="9">The sequence shown here is derived from an EMBL/GenBank/DDBJ whole genome shotgun (WGS) entry which is preliminary data.</text>
</comment>
<dbReference type="InterPro" id="IPR050482">
    <property type="entry name" value="Sensor_HK_TwoCompSys"/>
</dbReference>
<dbReference type="SMART" id="SM00091">
    <property type="entry name" value="PAS"/>
    <property type="match status" value="1"/>
</dbReference>
<evidence type="ECO:0000256" key="4">
    <source>
        <dbReference type="ARBA" id="ARBA00022777"/>
    </source>
</evidence>
<keyword evidence="6" id="KW-0175">Coiled coil</keyword>
<evidence type="ECO:0000256" key="6">
    <source>
        <dbReference type="SAM" id="Coils"/>
    </source>
</evidence>
<dbReference type="SMART" id="SM00387">
    <property type="entry name" value="HATPase_c"/>
    <property type="match status" value="1"/>
</dbReference>
<dbReference type="InterPro" id="IPR000014">
    <property type="entry name" value="PAS"/>
</dbReference>
<evidence type="ECO:0000313" key="9">
    <source>
        <dbReference type="EMBL" id="MFC7669797.1"/>
    </source>
</evidence>
<gene>
    <name evidence="9" type="ORF">ACFQT0_22305</name>
</gene>